<dbReference type="InterPro" id="IPR008271">
    <property type="entry name" value="Ser/Thr_kinase_AS"/>
</dbReference>
<comment type="caution">
    <text evidence="2">The sequence shown here is derived from an EMBL/GenBank/DDBJ whole genome shotgun (WGS) entry which is preliminary data.</text>
</comment>
<dbReference type="AlphaFoldDB" id="A0AAD6ZKL3"/>
<evidence type="ECO:0000313" key="3">
    <source>
        <dbReference type="Proteomes" id="UP001218218"/>
    </source>
</evidence>
<gene>
    <name evidence="2" type="ORF">DFH08DRAFT_817030</name>
</gene>
<dbReference type="InterPro" id="IPR000719">
    <property type="entry name" value="Prot_kinase_dom"/>
</dbReference>
<protein>
    <recommendedName>
        <fullName evidence="1">Protein kinase domain-containing protein</fullName>
    </recommendedName>
</protein>
<dbReference type="GO" id="GO:0004672">
    <property type="term" value="F:protein kinase activity"/>
    <property type="evidence" value="ECO:0007669"/>
    <property type="project" value="InterPro"/>
</dbReference>
<reference evidence="2" key="1">
    <citation type="submission" date="2023-03" db="EMBL/GenBank/DDBJ databases">
        <title>Massive genome expansion in bonnet fungi (Mycena s.s.) driven by repeated elements and novel gene families across ecological guilds.</title>
        <authorList>
            <consortium name="Lawrence Berkeley National Laboratory"/>
            <person name="Harder C.B."/>
            <person name="Miyauchi S."/>
            <person name="Viragh M."/>
            <person name="Kuo A."/>
            <person name="Thoen E."/>
            <person name="Andreopoulos B."/>
            <person name="Lu D."/>
            <person name="Skrede I."/>
            <person name="Drula E."/>
            <person name="Henrissat B."/>
            <person name="Morin E."/>
            <person name="Kohler A."/>
            <person name="Barry K."/>
            <person name="LaButti K."/>
            <person name="Morin E."/>
            <person name="Salamov A."/>
            <person name="Lipzen A."/>
            <person name="Mereny Z."/>
            <person name="Hegedus B."/>
            <person name="Baldrian P."/>
            <person name="Stursova M."/>
            <person name="Weitz H."/>
            <person name="Taylor A."/>
            <person name="Grigoriev I.V."/>
            <person name="Nagy L.G."/>
            <person name="Martin F."/>
            <person name="Kauserud H."/>
        </authorList>
    </citation>
    <scope>NUCLEOTIDE SEQUENCE</scope>
    <source>
        <strain evidence="2">CBHHK002</strain>
    </source>
</reference>
<dbReference type="Pfam" id="PF00069">
    <property type="entry name" value="Pkinase"/>
    <property type="match status" value="1"/>
</dbReference>
<dbReference type="Gene3D" id="1.10.510.10">
    <property type="entry name" value="Transferase(Phosphotransferase) domain 1"/>
    <property type="match status" value="1"/>
</dbReference>
<sequence length="503" mass="56488">MPPPSFISFTSSPPMLPSYIHLTPVTLIVPKHELEMVHKCGCNVVVPRKDKDTHLTAWAYKPHCLPSSMTEIVGLVASVLQLVDTVAKARNYVQGSRNARKDQKTKLLLEIQNLQPLIVELHQRLTGNQVAGPAPSRGVAQRLSGNGYLVGVATHYPTPIANHYQGLHSRSGRHRASSAVKDVREKADRTVHSVVAVGRDQQKYHHDIISTMTHTAEEQRTSHNEPDLTRSLQLFGVKMEVGRDQRQYHQDEFTRHVDNKSLSLPVDVISTVAHATEEQRIGHKAVECDTKIAWYSPLNLFLRQADVFSGHQSGTGAWFLQHKVFQEWKWMSEKYYGALGCFLTASLRTAPQIVDGALGVEFLHRGNVVHGDLKSANILVTLSGRAYVADFGLCCKGGFLTTRPQSSRAQPPKNHATAVWGTAHHELHRDVEPRQRLPILEVDESLIHPFRLPGPFEPPIYFDPGRIGDLADSVFHCGGQYYLYERLEADFYTRLDWTKVQLK</sequence>
<dbReference type="PROSITE" id="PS00108">
    <property type="entry name" value="PROTEIN_KINASE_ST"/>
    <property type="match status" value="1"/>
</dbReference>
<dbReference type="Proteomes" id="UP001218218">
    <property type="component" value="Unassembled WGS sequence"/>
</dbReference>
<feature type="domain" description="Protein kinase" evidence="1">
    <location>
        <begin position="358"/>
        <end position="396"/>
    </location>
</feature>
<evidence type="ECO:0000259" key="1">
    <source>
        <dbReference type="Pfam" id="PF00069"/>
    </source>
</evidence>
<dbReference type="InterPro" id="IPR011009">
    <property type="entry name" value="Kinase-like_dom_sf"/>
</dbReference>
<evidence type="ECO:0000313" key="2">
    <source>
        <dbReference type="EMBL" id="KAJ7325953.1"/>
    </source>
</evidence>
<dbReference type="EMBL" id="JARIHO010000043">
    <property type="protein sequence ID" value="KAJ7325953.1"/>
    <property type="molecule type" value="Genomic_DNA"/>
</dbReference>
<accession>A0AAD6ZKL3</accession>
<keyword evidence="3" id="KW-1185">Reference proteome</keyword>
<dbReference type="GO" id="GO:0005524">
    <property type="term" value="F:ATP binding"/>
    <property type="evidence" value="ECO:0007669"/>
    <property type="project" value="InterPro"/>
</dbReference>
<proteinExistence type="predicted"/>
<organism evidence="2 3">
    <name type="scientific">Mycena albidolilacea</name>
    <dbReference type="NCBI Taxonomy" id="1033008"/>
    <lineage>
        <taxon>Eukaryota</taxon>
        <taxon>Fungi</taxon>
        <taxon>Dikarya</taxon>
        <taxon>Basidiomycota</taxon>
        <taxon>Agaricomycotina</taxon>
        <taxon>Agaricomycetes</taxon>
        <taxon>Agaricomycetidae</taxon>
        <taxon>Agaricales</taxon>
        <taxon>Marasmiineae</taxon>
        <taxon>Mycenaceae</taxon>
        <taxon>Mycena</taxon>
    </lineage>
</organism>
<dbReference type="SUPFAM" id="SSF56112">
    <property type="entry name" value="Protein kinase-like (PK-like)"/>
    <property type="match status" value="1"/>
</dbReference>
<name>A0AAD6ZKL3_9AGAR</name>